<gene>
    <name evidence="3" type="ORF">GGQ57_000886</name>
</gene>
<evidence type="ECO:0000313" key="3">
    <source>
        <dbReference type="EMBL" id="MBB4620992.1"/>
    </source>
</evidence>
<feature type="region of interest" description="Disordered" evidence="1">
    <location>
        <begin position="1004"/>
        <end position="1024"/>
    </location>
</feature>
<dbReference type="Proteomes" id="UP000533637">
    <property type="component" value="Unassembled WGS sequence"/>
</dbReference>
<dbReference type="InterPro" id="IPR026444">
    <property type="entry name" value="Secre_tail"/>
</dbReference>
<dbReference type="RefSeq" id="WP_183669156.1">
    <property type="nucleotide sequence ID" value="NZ_BMPB01000003.1"/>
</dbReference>
<evidence type="ECO:0008006" key="5">
    <source>
        <dbReference type="Google" id="ProtNLM"/>
    </source>
</evidence>
<organism evidence="3 4">
    <name type="scientific">Parabacteroides faecis</name>
    <dbReference type="NCBI Taxonomy" id="1217282"/>
    <lineage>
        <taxon>Bacteria</taxon>
        <taxon>Pseudomonadati</taxon>
        <taxon>Bacteroidota</taxon>
        <taxon>Bacteroidia</taxon>
        <taxon>Bacteroidales</taxon>
        <taxon>Tannerellaceae</taxon>
        <taxon>Parabacteroides</taxon>
    </lineage>
</organism>
<keyword evidence="2" id="KW-0732">Signal</keyword>
<evidence type="ECO:0000256" key="1">
    <source>
        <dbReference type="SAM" id="MobiDB-lite"/>
    </source>
</evidence>
<evidence type="ECO:0000313" key="4">
    <source>
        <dbReference type="Proteomes" id="UP000533637"/>
    </source>
</evidence>
<name>A0ABR6KHL4_9BACT</name>
<dbReference type="PROSITE" id="PS51257">
    <property type="entry name" value="PROKAR_LIPOPROTEIN"/>
    <property type="match status" value="1"/>
</dbReference>
<comment type="caution">
    <text evidence="3">The sequence shown here is derived from an EMBL/GenBank/DDBJ whole genome shotgun (WGS) entry which is preliminary data.</text>
</comment>
<keyword evidence="4" id="KW-1185">Reference proteome</keyword>
<feature type="chain" id="PRO_5046780500" description="T9SS type A sorting domain-containing protein" evidence="2">
    <location>
        <begin position="29"/>
        <end position="1931"/>
    </location>
</feature>
<accession>A0ABR6KHL4</accession>
<sequence length="1931" mass="218131">MKRSRYNKIVRPAYLLHLLLAISCIAYAQTKEGEYERGHIWHEKVDTVYVYPGEHTRMFIQTKANGGIYGFSRWIGLGDEAKDESWYKTHFTWLPRNPGGFKYDEKLNCYIANDKSTPASQPHYRYVEYIADDGQTTDNSGIIDSLAWDGSAWNDWQWENGQNYINQLPTAINIRRKFIIKDAKARYAQLKAAQEAYQKSAETKGDNDALVEDGYFEKYEVHTPLRTEKNHGSKDWETGVNFRLKESLANYYVKDYSGDSQDSIHYHCAKYVRWRVFDENKKAVAYCDIRDGSTNKDVPTGGYVVEHEFPTLGCKYSEYTGKGTDEPGKNTSIITNAAVFYCMNLQGPITKQTAGESLTRYITADVSADKENWFPVALITVKLEPYSDPRTAGELEQAKDYNYRKRSQDLLDEDVSYDLIAEINFDDPEVDGNKVVKDPKENYRPTRLNKESSEYAFADLSAYDQNLRTPKSRTLSRSEYVLYKTLNVAGISRVGKEGYNDYFCKDGSYYVKAYDRLYERLVLKGESTPGKMGYFLYLDAIDEPGRIVSLPVENQLCKGTRLLVTAWVCNMEAKTSSSIAGDIGFTFKGFTSDGEVKDLYKFYTGSMRHTPAKATDRELPLRLEWQQVCFEFTIPDNIDYESYRLELANNCQHSDGADYAVDEIRVYRSTPNINVRRKAACDASSVLLRSDYEMLLYNLGVTKDEPVWGDDADLDDEYKKQYILLRLGLSGLDDDTDGLKKSDYFKNLYFSFLEDFHVTPVTRSVDDGTHKWLELDYNGNGHLERFGRVIVSTKEEYIPASQEDAKEMAAKLNLEALKEYRENYSALKQLAEQNIIDLHEAKGPGSYTANDLETAYQLFADLGLAPISCAWKVSTEGNDADTGYIFLADIKTAREGQDTDGGDKLVPGTEYYAMLINGSQQDVSDGSNADPHSPCALIAPFSVLPPLRLVINGESDYIQSGYCFNNPVHIDATLQASKPDGGVIHFEPENYCFDWYFFHEDEASGDNDTDGEGNDKGDAETGNGNLWPDEVVLLFADLKLFREDLNKDVSGEPKKGNVEDLKAWNPGADSLKSIKEKLISLVEEGSLLLSVHSPEFTLTEENRIFYVLPFTVDEQELKEEIESVTGSSNALLCLEPQKVELEATTKAPVMKLGLTDIQYPEDMSEVPLRIGLEQIKECRRDESSFSKASLQIPVRHIELTDNSNADHLGISSVDLKDSVLLYKINGDVVEELPIVAVLTDMKAEENGSDNYIRLNFLPDFEPLEGYIYTLMIHFEERTIDNKRIETCDGIVYLPLKIVPQYLTWISDGTSRNWNNDALWRRSNKKELYMGSEEDADANPDGLNRNDLEYAFAPMNFSYVTILKPENSSWLYKLTAKGSSDQSLNMIPEDNSDRIGDATDRIEYDMMTPEEVDDGVYAAVAFNGNRCNEIYFKPGATLMGQDYLTYKKARVEFEMVKNQKYFLSSPLQGVIAGDMYAPKETGRQETEAFKDITFVKNQNNRFNPAFYQKTWDNSAKMYLKNENDKVYEAVASNWSIEYNDVSVPYEPGIGFYGSVENLKNGTALVRLPKADTFYDYYDTGGQTDTNDQHKIPSEQSLRGRLGFDMGVTELEAEVINATNGYFFFVGNPFMTYLNMEKFFDGNRELIRTYWTEYDAFVLNKNNETVSTSGSTGGFLKPMQGFFVQKQDAVEAKSLTVTFTPKMMSADNNTSLSTRSSEGETFPTLYISAKRNDECSSISIVKREQADTDYRIGEDAAVLLDTDEKQHPALYSVAGNQAVAINQTSVITNIPLGIYSDNAEDVTLTFEGIEQFDSPLYLYDALLDQSIRLDALNTQVTVPGSTHGRYFLNSGKEGLQAESDIAIYSPVAGEIVVATSSSDRLKTVRVYDLSGRLLLSLQSINEPVKRLYLAGGVYVVKVSTEKGDVKSSKVIVK</sequence>
<feature type="signal peptide" evidence="2">
    <location>
        <begin position="1"/>
        <end position="28"/>
    </location>
</feature>
<protein>
    <recommendedName>
        <fullName evidence="5">T9SS type A sorting domain-containing protein</fullName>
    </recommendedName>
</protein>
<evidence type="ECO:0000256" key="2">
    <source>
        <dbReference type="SAM" id="SignalP"/>
    </source>
</evidence>
<dbReference type="NCBIfam" id="TIGR04183">
    <property type="entry name" value="Por_Secre_tail"/>
    <property type="match status" value="1"/>
</dbReference>
<proteinExistence type="predicted"/>
<dbReference type="EMBL" id="JACHOC010000002">
    <property type="protein sequence ID" value="MBB4620992.1"/>
    <property type="molecule type" value="Genomic_DNA"/>
</dbReference>
<reference evidence="3 4" key="1">
    <citation type="submission" date="2020-08" db="EMBL/GenBank/DDBJ databases">
        <title>Genomic Encyclopedia of Type Strains, Phase IV (KMG-IV): sequencing the most valuable type-strain genomes for metagenomic binning, comparative biology and taxonomic classification.</title>
        <authorList>
            <person name="Goeker M."/>
        </authorList>
    </citation>
    <scope>NUCLEOTIDE SEQUENCE [LARGE SCALE GENOMIC DNA]</scope>
    <source>
        <strain evidence="3 4">DSM 102983</strain>
    </source>
</reference>